<accession>A0A6A6AWM9</accession>
<feature type="domain" description="Carrier" evidence="8">
    <location>
        <begin position="1631"/>
        <end position="1708"/>
    </location>
</feature>
<evidence type="ECO:0000256" key="4">
    <source>
        <dbReference type="ARBA" id="ARBA00022679"/>
    </source>
</evidence>
<keyword evidence="4" id="KW-0808">Transferase</keyword>
<dbReference type="GeneID" id="54296028"/>
<dbReference type="InterPro" id="IPR013094">
    <property type="entry name" value="AB_hydrolase_3"/>
</dbReference>
<organism evidence="11 12">
    <name type="scientific">Aplosporella prunicola CBS 121167</name>
    <dbReference type="NCBI Taxonomy" id="1176127"/>
    <lineage>
        <taxon>Eukaryota</taxon>
        <taxon>Fungi</taxon>
        <taxon>Dikarya</taxon>
        <taxon>Ascomycota</taxon>
        <taxon>Pezizomycotina</taxon>
        <taxon>Dothideomycetes</taxon>
        <taxon>Dothideomycetes incertae sedis</taxon>
        <taxon>Botryosphaeriales</taxon>
        <taxon>Aplosporellaceae</taxon>
        <taxon>Aplosporella</taxon>
    </lineage>
</organism>
<keyword evidence="3" id="KW-0489">Methyltransferase</keyword>
<dbReference type="Gene3D" id="1.10.1200.10">
    <property type="entry name" value="ACP-like"/>
    <property type="match status" value="2"/>
</dbReference>
<dbReference type="SUPFAM" id="SSF55048">
    <property type="entry name" value="Probable ACP-binding domain of malonyl-CoA ACP transacylase"/>
    <property type="match status" value="1"/>
</dbReference>
<dbReference type="InterPro" id="IPR029058">
    <property type="entry name" value="AB_hydrolase_fold"/>
</dbReference>
<dbReference type="Pfam" id="PF21089">
    <property type="entry name" value="PKS_DH_N"/>
    <property type="match status" value="1"/>
</dbReference>
<dbReference type="GO" id="GO:0008168">
    <property type="term" value="F:methyltransferase activity"/>
    <property type="evidence" value="ECO:0007669"/>
    <property type="project" value="UniProtKB-KW"/>
</dbReference>
<dbReference type="InterPro" id="IPR016039">
    <property type="entry name" value="Thiolase-like"/>
</dbReference>
<feature type="domain" description="Carrier" evidence="8">
    <location>
        <begin position="1746"/>
        <end position="1821"/>
    </location>
</feature>
<gene>
    <name evidence="11" type="ORF">K452DRAFT_260436</name>
</gene>
<dbReference type="InterPro" id="IPR020806">
    <property type="entry name" value="PKS_PP-bd"/>
</dbReference>
<dbReference type="Proteomes" id="UP000799438">
    <property type="component" value="Unassembled WGS sequence"/>
</dbReference>
<evidence type="ECO:0000259" key="8">
    <source>
        <dbReference type="PROSITE" id="PS50075"/>
    </source>
</evidence>
<dbReference type="GO" id="GO:0031177">
    <property type="term" value="F:phosphopantetheine binding"/>
    <property type="evidence" value="ECO:0007669"/>
    <property type="project" value="InterPro"/>
</dbReference>
<keyword evidence="2" id="KW-0597">Phosphoprotein</keyword>
<dbReference type="Pfam" id="PF00550">
    <property type="entry name" value="PP-binding"/>
    <property type="match status" value="2"/>
</dbReference>
<dbReference type="Gene3D" id="3.40.50.150">
    <property type="entry name" value="Vaccinia Virus protein VP39"/>
    <property type="match status" value="1"/>
</dbReference>
<protein>
    <recommendedName>
        <fullName evidence="13">S-adenosyl-L-methionine-dependent N-methyltransferase</fullName>
    </recommendedName>
</protein>
<feature type="domain" description="Ketosynthase family 3 (KS3)" evidence="9">
    <location>
        <begin position="369"/>
        <end position="785"/>
    </location>
</feature>
<dbReference type="InterPro" id="IPR006162">
    <property type="entry name" value="Ppantetheine_attach_site"/>
</dbReference>
<feature type="active site" description="Proton donor; for dehydratase activity" evidence="6">
    <location>
        <position position="1487"/>
    </location>
</feature>
<dbReference type="GO" id="GO:0016787">
    <property type="term" value="F:hydrolase activity"/>
    <property type="evidence" value="ECO:0007669"/>
    <property type="project" value="InterPro"/>
</dbReference>
<reference evidence="11" key="1">
    <citation type="journal article" date="2020" name="Stud. Mycol.">
        <title>101 Dothideomycetes genomes: a test case for predicting lifestyles and emergence of pathogens.</title>
        <authorList>
            <person name="Haridas S."/>
            <person name="Albert R."/>
            <person name="Binder M."/>
            <person name="Bloem J."/>
            <person name="Labutti K."/>
            <person name="Salamov A."/>
            <person name="Andreopoulos B."/>
            <person name="Baker S."/>
            <person name="Barry K."/>
            <person name="Bills G."/>
            <person name="Bluhm B."/>
            <person name="Cannon C."/>
            <person name="Castanera R."/>
            <person name="Culley D."/>
            <person name="Daum C."/>
            <person name="Ezra D."/>
            <person name="Gonzalez J."/>
            <person name="Henrissat B."/>
            <person name="Kuo A."/>
            <person name="Liang C."/>
            <person name="Lipzen A."/>
            <person name="Lutzoni F."/>
            <person name="Magnuson J."/>
            <person name="Mondo S."/>
            <person name="Nolan M."/>
            <person name="Ohm R."/>
            <person name="Pangilinan J."/>
            <person name="Park H.-J."/>
            <person name="Ramirez L."/>
            <person name="Alfaro M."/>
            <person name="Sun H."/>
            <person name="Tritt A."/>
            <person name="Yoshinaga Y."/>
            <person name="Zwiers L.-H."/>
            <person name="Turgeon B."/>
            <person name="Goodwin S."/>
            <person name="Spatafora J."/>
            <person name="Crous P."/>
            <person name="Grigoriev I."/>
        </authorList>
    </citation>
    <scope>NUCLEOTIDE SEQUENCE</scope>
    <source>
        <strain evidence="11">CBS 121167</strain>
    </source>
</reference>
<dbReference type="InterPro" id="IPR014031">
    <property type="entry name" value="Ketoacyl_synth_C"/>
</dbReference>
<dbReference type="Pfam" id="PF18558">
    <property type="entry name" value="HTH_51"/>
    <property type="match status" value="1"/>
</dbReference>
<feature type="region of interest" description="C-terminal hotdog fold" evidence="6">
    <location>
        <begin position="1428"/>
        <end position="1579"/>
    </location>
</feature>
<dbReference type="InterPro" id="IPR049900">
    <property type="entry name" value="PKS_mFAS_DH"/>
</dbReference>
<dbReference type="InterPro" id="IPR001227">
    <property type="entry name" value="Ac_transferase_dom_sf"/>
</dbReference>
<dbReference type="InterPro" id="IPR014030">
    <property type="entry name" value="Ketoacyl_synth_N"/>
</dbReference>
<dbReference type="InterPro" id="IPR049551">
    <property type="entry name" value="PKS_DH_C"/>
</dbReference>
<dbReference type="PROSITE" id="PS00012">
    <property type="entry name" value="PHOSPHOPANTETHEINE"/>
    <property type="match status" value="2"/>
</dbReference>
<dbReference type="Pfam" id="PF07859">
    <property type="entry name" value="Abhydrolase_3"/>
    <property type="match status" value="1"/>
</dbReference>
<dbReference type="SUPFAM" id="SSF53335">
    <property type="entry name" value="S-adenosyl-L-methionine-dependent methyltransferases"/>
    <property type="match status" value="1"/>
</dbReference>
<dbReference type="GO" id="GO:0032259">
    <property type="term" value="P:methylation"/>
    <property type="evidence" value="ECO:0007669"/>
    <property type="project" value="UniProtKB-KW"/>
</dbReference>
<evidence type="ECO:0008006" key="13">
    <source>
        <dbReference type="Google" id="ProtNLM"/>
    </source>
</evidence>
<keyword evidence="12" id="KW-1185">Reference proteome</keyword>
<evidence type="ECO:0000256" key="2">
    <source>
        <dbReference type="ARBA" id="ARBA00022553"/>
    </source>
</evidence>
<dbReference type="CDD" id="cd00833">
    <property type="entry name" value="PKS"/>
    <property type="match status" value="1"/>
</dbReference>
<dbReference type="GO" id="GO:0044550">
    <property type="term" value="P:secondary metabolite biosynthetic process"/>
    <property type="evidence" value="ECO:0007669"/>
    <property type="project" value="UniProtKB-ARBA"/>
</dbReference>
<dbReference type="Gene3D" id="3.40.366.10">
    <property type="entry name" value="Malonyl-Coenzyme A Acyl Carrier Protein, domain 2"/>
    <property type="match status" value="2"/>
</dbReference>
<dbReference type="GO" id="GO:0006633">
    <property type="term" value="P:fatty acid biosynthetic process"/>
    <property type="evidence" value="ECO:0007669"/>
    <property type="project" value="TreeGrafter"/>
</dbReference>
<feature type="domain" description="PKS/mFAS DH" evidence="10">
    <location>
        <begin position="1268"/>
        <end position="1579"/>
    </location>
</feature>
<dbReference type="InterPro" id="IPR041068">
    <property type="entry name" value="HTH_51"/>
</dbReference>
<dbReference type="InterPro" id="IPR042104">
    <property type="entry name" value="PKS_dehydratase_sf"/>
</dbReference>
<dbReference type="Pfam" id="PF08242">
    <property type="entry name" value="Methyltransf_12"/>
    <property type="match status" value="1"/>
</dbReference>
<dbReference type="SMART" id="SM00823">
    <property type="entry name" value="PKS_PP"/>
    <property type="match status" value="2"/>
</dbReference>
<dbReference type="Gene3D" id="3.40.47.10">
    <property type="match status" value="1"/>
</dbReference>
<dbReference type="PROSITE" id="PS52019">
    <property type="entry name" value="PKS_MFAS_DH"/>
    <property type="match status" value="1"/>
</dbReference>
<keyword evidence="1" id="KW-0596">Phosphopantetheine</keyword>
<dbReference type="InterPro" id="IPR013217">
    <property type="entry name" value="Methyltransf_12"/>
</dbReference>
<dbReference type="PROSITE" id="PS52004">
    <property type="entry name" value="KS3_2"/>
    <property type="match status" value="1"/>
</dbReference>
<dbReference type="RefSeq" id="XP_033391311.1">
    <property type="nucleotide sequence ID" value="XM_033538532.1"/>
</dbReference>
<dbReference type="InterPro" id="IPR016035">
    <property type="entry name" value="Acyl_Trfase/lysoPLipase"/>
</dbReference>
<evidence type="ECO:0000259" key="10">
    <source>
        <dbReference type="PROSITE" id="PS52019"/>
    </source>
</evidence>
<evidence type="ECO:0000256" key="3">
    <source>
        <dbReference type="ARBA" id="ARBA00022603"/>
    </source>
</evidence>
<dbReference type="GO" id="GO:0004312">
    <property type="term" value="F:fatty acid synthase activity"/>
    <property type="evidence" value="ECO:0007669"/>
    <property type="project" value="TreeGrafter"/>
</dbReference>
<evidence type="ECO:0000313" key="12">
    <source>
        <dbReference type="Proteomes" id="UP000799438"/>
    </source>
</evidence>
<sequence length="2595" mass="283349">MDLPSLIIFGPQTAWPAAEELSRLRTLLNEPYLRPLSEAVQQLPGFWNTLVEAEPLLAQVPGARLLKRLKDWLIYDEPVSRDDTTLNTLVTPMTVLIHSIQYLHYTHSKAPLHGHRRLIESLASSGSQGFCTGFLTAASLACAKSEADFCRLTTISLRIAVCIGAVVDLDGPFASEPGKTSCLAVRWKPETGVPNLEEMMEPWPNAYVSVISDSEAATITAPKADAAALHAHLLATGFSVKEIPLTGRFHIAAHQSSAQTLKKLCLAIEELQLPSAEDLVLPLRSNIDGEVIVSGSLSDIAIDSLLCHQSQWHLTISKAITKLGNQGQSLVLTAGFSECLPRSTHRAPNLKIQPLANGSASDQMPAVSDEAVAIVGMACRFPGADSLEEYWNIIEAGKSMSREFPEDRFSPKSLLRHTGMKGPYWGNFMNDPAVFDHRFFKKSSREAMSMDPQQRLLLQVAYEALEESGYLGKNSNTRDIGCYIGVGSVDYEDNVGSHQPTAFSALGTLRAFVSGKVSHHFGWTGPSVTYDTACSSSAVAIHSACRAIATGECSMALAGGVNVITSPNLYQNLGAASFLSPTGASRAFDAQADGYCRGEGVGAVVLKKLPSAIAEGDNILAVISGSAVGQNENCTPITVPHASSQAELYKKALDRAGIRPEQVTYVEAHGTGTPVGDPIECSSIRQLFGGPQRSHMLHLGSVKGNIGHTEAASGIAALIKVVLMIQRGVIPRQANFKTLNPRIPPLHPDRMAVPATSQEWNASYKVACVNNYGAAGSNASLVVSQLNANQIERKANVPLDSYPIILTAHTTSSFQSRCRSIKNFILRMKYNVPATRLLASTSHTLAAKQNRDLKFTFATKADDLDDLVQKLELCANGATSPLSTPQRKPVVLAFGGQTGKAATLSKQVYDSSAILKKHLDQCDVVFQSMTGKSLYPDIFQASTEQIVSQHGMLFSLQYSCAKAWIECGLQVDAVVGHSFGQLTALCISGVLSLEDGLKFVLGRARCIEELWGNEKGAMLSVEADADTVSKLISLSNTLGHENKVEVACYNATSSHVLVGSEASIQSLEDAIINRRSSLGMIKTKRLDVPRGYHSQFLDSLLPELEALAAQLTFNSPAIPLETCSEGQSWPTVTPRLLAEQSRRPVFFSDAVGRIQERLGACYWLEAGSGSPIIAMTRRALGQSSTTHTFQSLDLAGSKATAALVDSTVGLWNTGNNVHFWPYHGNTALDLPSYQLPPYQFEKSRHWLEYKESFDEGTKLTKPAVKEEPRLLKLVQIESTGRKTATFSVDPQSKEFVLYVSGHAVLGKNLCPASLYIELAARAAELLVKKTDDDSNIPSVQDLEILSPLGIDASRVINLCLSPDERNPRKWTFVLQSHPSAASSQVSKHASGRIELRTPSNTRLSAEFARYARLIGPDRCQALLSSPKAQAMQGSVIYKLFGEIVNYSDYYRGVQSISSQMDEVAGTVSIASEQPGLPRTVSDPIAVDNFIQVAGIHANIMQNNIDGEVLVCTKIEQIQPGPAFRHKEAVTGSWTVYASFAETTGKTMVNDIFVFDNTSKTMVMTITGVHFTRVLTSSLSKVLSKVNASSEREPSIGLEKPATVRSTNRKTYKKEDAPAFIKEPKRTVAPAMPGRSVESEVSAMLSEMADLDPKDITMRATLDDLGIDSLMVTELLAELKKHFSVDLTSGELQSMRDIGSICEYLQSKSGLDSPDLSLSDSESSTDISSVSELEVPRTAKLRANSYPSSTALHAKLSKLVADHLEMDDITGDTKLCDAGLDSLLSMEVSSDIEKAFGVKVDPTSFTPDLTMESLAKIVIPQGEGRQEWDELSTPGTSPLTMTPQEMSDVPIADTNISDSKLPSSPHLSFSSLAAECFNDVRDTYDQFAAETQFLGFRKDVYPRQAELVAAYVIEAFERLGCSLAYAKFGELLPSPSYNPKHSKVVQQYWRLLEESSFVKRQESGIVRTSKAVPSERAAILHERILRDFPQHLSEHKLLNVTGSKLADCLRGTVDPIHLIFGNKDSKVLLEDVYTNAPMFSAGTKLLANFLGRLLTSCSGSECRILELGAGTGGTTKHIVEQLSRKGVPFTYTFSDLSPSLVAAAKRKFSGNSSMKYMVLDVEKAPPTDVLGQYDIVISTNCIHATRDLVNSTTHIRELLKPDGILCLVELTRNLYWFDLVFGLLEGWWLFSDGRKHVLAEESLWQKDLTSAGFAHVDWSVGDSEESDQLRVIMGCASKPSNLEDLPEPTQPGQTTAYPLTETIVFKQAEGISLEADVYYPESIDLVGRKRPIALMIHGGGHIMLSRKDLRPKQIQLMIEKGFLPVSVDYRLCPEVTLQDGPIVDVRDALAWARHTLPTRKLQRPDVTPNGDSVVAVGWSTGGTLAMSLAWTTLERGIKPPEAVLAFYCPTDYESDFWKQPNIPKGSEEAAQMEYDPFEGLQDQPLTAYNVPRNKRAKDGWLCTSDPRSRIALHMNWKGQTLPILINGLNKSDEDRNTAEMPTPDQIKRISPLAQIRKGTYRTPTYLIHPTNDDLIPWQQSQQAYEALRSSGVDAEISLVEGRNHLFDLSRSLDEAAWDVVNSGYEFLRCKVLAGGV</sequence>
<dbReference type="InterPro" id="IPR016036">
    <property type="entry name" value="Malonyl_transacylase_ACP-bd"/>
</dbReference>
<dbReference type="InterPro" id="IPR036736">
    <property type="entry name" value="ACP-like_sf"/>
</dbReference>
<feature type="region of interest" description="N-terminal hotdog fold" evidence="6">
    <location>
        <begin position="1268"/>
        <end position="1400"/>
    </location>
</feature>
<dbReference type="Pfam" id="PF16073">
    <property type="entry name" value="SAT"/>
    <property type="match status" value="1"/>
</dbReference>
<dbReference type="InterPro" id="IPR029063">
    <property type="entry name" value="SAM-dependent_MTases_sf"/>
</dbReference>
<dbReference type="SMART" id="SM00827">
    <property type="entry name" value="PKS_AT"/>
    <property type="match status" value="1"/>
</dbReference>
<dbReference type="PANTHER" id="PTHR43775">
    <property type="entry name" value="FATTY ACID SYNTHASE"/>
    <property type="match status" value="1"/>
</dbReference>
<dbReference type="Gene3D" id="3.10.129.110">
    <property type="entry name" value="Polyketide synthase dehydratase"/>
    <property type="match status" value="1"/>
</dbReference>
<evidence type="ECO:0000256" key="7">
    <source>
        <dbReference type="SAM" id="MobiDB-lite"/>
    </source>
</evidence>
<dbReference type="Pfam" id="PF02801">
    <property type="entry name" value="Ketoacyl-synt_C"/>
    <property type="match status" value="1"/>
</dbReference>
<feature type="active site" description="Proton acceptor; for dehydratase activity" evidence="6">
    <location>
        <position position="1302"/>
    </location>
</feature>
<dbReference type="InterPro" id="IPR049552">
    <property type="entry name" value="PKS_DH_N"/>
</dbReference>
<dbReference type="EMBL" id="ML995567">
    <property type="protein sequence ID" value="KAF2135593.1"/>
    <property type="molecule type" value="Genomic_DNA"/>
</dbReference>
<evidence type="ECO:0000259" key="9">
    <source>
        <dbReference type="PROSITE" id="PS52004"/>
    </source>
</evidence>
<dbReference type="Pfam" id="PF14765">
    <property type="entry name" value="PS-DH"/>
    <property type="match status" value="1"/>
</dbReference>
<dbReference type="InterPro" id="IPR020841">
    <property type="entry name" value="PKS_Beta-ketoAc_synthase_dom"/>
</dbReference>
<evidence type="ECO:0000256" key="5">
    <source>
        <dbReference type="ARBA" id="ARBA00023268"/>
    </source>
</evidence>
<dbReference type="SUPFAM" id="SSF47336">
    <property type="entry name" value="ACP-like"/>
    <property type="match status" value="2"/>
</dbReference>
<dbReference type="Pfam" id="PF00698">
    <property type="entry name" value="Acyl_transf_1"/>
    <property type="match status" value="1"/>
</dbReference>
<dbReference type="Gene3D" id="3.30.70.3290">
    <property type="match status" value="1"/>
</dbReference>
<dbReference type="InterPro" id="IPR009081">
    <property type="entry name" value="PP-bd_ACP"/>
</dbReference>
<dbReference type="SUPFAM" id="SSF52151">
    <property type="entry name" value="FabD/lysophospholipase-like"/>
    <property type="match status" value="1"/>
</dbReference>
<dbReference type="InterPro" id="IPR050091">
    <property type="entry name" value="PKS_NRPS_Biosynth_Enz"/>
</dbReference>
<dbReference type="SUPFAM" id="SSF53901">
    <property type="entry name" value="Thiolase-like"/>
    <property type="match status" value="1"/>
</dbReference>
<evidence type="ECO:0000256" key="1">
    <source>
        <dbReference type="ARBA" id="ARBA00022450"/>
    </source>
</evidence>
<name>A0A6A6AWM9_9PEZI</name>
<evidence type="ECO:0000256" key="6">
    <source>
        <dbReference type="PROSITE-ProRule" id="PRU01363"/>
    </source>
</evidence>
<dbReference type="InterPro" id="IPR014043">
    <property type="entry name" value="Acyl_transferase_dom"/>
</dbReference>
<proteinExistence type="predicted"/>
<dbReference type="Gene3D" id="3.40.50.1820">
    <property type="entry name" value="alpha/beta hydrolase"/>
    <property type="match status" value="1"/>
</dbReference>
<dbReference type="InterPro" id="IPR032088">
    <property type="entry name" value="SAT"/>
</dbReference>
<dbReference type="OrthoDB" id="429813at2759"/>
<dbReference type="SMART" id="SM00825">
    <property type="entry name" value="PKS_KS"/>
    <property type="match status" value="1"/>
</dbReference>
<dbReference type="PANTHER" id="PTHR43775:SF21">
    <property type="entry name" value="NON-REDUCING POLYKETIDE SYNTHASE AUSA-RELATED"/>
    <property type="match status" value="1"/>
</dbReference>
<keyword evidence="5" id="KW-0511">Multifunctional enzyme</keyword>
<evidence type="ECO:0000313" key="11">
    <source>
        <dbReference type="EMBL" id="KAF2135593.1"/>
    </source>
</evidence>
<dbReference type="Pfam" id="PF00109">
    <property type="entry name" value="ketoacyl-synt"/>
    <property type="match status" value="1"/>
</dbReference>
<feature type="region of interest" description="Disordered" evidence="7">
    <location>
        <begin position="1710"/>
        <end position="1730"/>
    </location>
</feature>
<dbReference type="CDD" id="cd02440">
    <property type="entry name" value="AdoMet_MTases"/>
    <property type="match status" value="1"/>
</dbReference>
<dbReference type="SUPFAM" id="SSF53474">
    <property type="entry name" value="alpha/beta-Hydrolases"/>
    <property type="match status" value="1"/>
</dbReference>
<dbReference type="PROSITE" id="PS50075">
    <property type="entry name" value="CARRIER"/>
    <property type="match status" value="2"/>
</dbReference>